<comment type="caution">
    <text evidence="2">The sequence shown here is derived from an EMBL/GenBank/DDBJ whole genome shotgun (WGS) entry which is preliminary data.</text>
</comment>
<evidence type="ECO:0000313" key="3">
    <source>
        <dbReference type="Proteomes" id="UP001552594"/>
    </source>
</evidence>
<gene>
    <name evidence="2" type="ORF">AB0L16_31185</name>
</gene>
<keyword evidence="1" id="KW-0732">Signal</keyword>
<keyword evidence="3" id="KW-1185">Reference proteome</keyword>
<dbReference type="Proteomes" id="UP001552594">
    <property type="component" value="Unassembled WGS sequence"/>
</dbReference>
<reference evidence="2 3" key="1">
    <citation type="submission" date="2024-06" db="EMBL/GenBank/DDBJ databases">
        <title>The Natural Products Discovery Center: Release of the First 8490 Sequenced Strains for Exploring Actinobacteria Biosynthetic Diversity.</title>
        <authorList>
            <person name="Kalkreuter E."/>
            <person name="Kautsar S.A."/>
            <person name="Yang D."/>
            <person name="Bader C.D."/>
            <person name="Teijaro C.N."/>
            <person name="Fluegel L."/>
            <person name="Davis C.M."/>
            <person name="Simpson J.R."/>
            <person name="Lauterbach L."/>
            <person name="Steele A.D."/>
            <person name="Gui C."/>
            <person name="Meng S."/>
            <person name="Li G."/>
            <person name="Viehrig K."/>
            <person name="Ye F."/>
            <person name="Su P."/>
            <person name="Kiefer A.F."/>
            <person name="Nichols A."/>
            <person name="Cepeda A.J."/>
            <person name="Yan W."/>
            <person name="Fan B."/>
            <person name="Jiang Y."/>
            <person name="Adhikari A."/>
            <person name="Zheng C.-J."/>
            <person name="Schuster L."/>
            <person name="Cowan T.M."/>
            <person name="Smanski M.J."/>
            <person name="Chevrette M.G."/>
            <person name="De Carvalho L.P.S."/>
            <person name="Shen B."/>
        </authorList>
    </citation>
    <scope>NUCLEOTIDE SEQUENCE [LARGE SCALE GENOMIC DNA]</scope>
    <source>
        <strain evidence="2 3">NPDC052347</strain>
    </source>
</reference>
<dbReference type="Pfam" id="PF03752">
    <property type="entry name" value="ALF"/>
    <property type="match status" value="2"/>
</dbReference>
<dbReference type="RefSeq" id="WP_161968689.1">
    <property type="nucleotide sequence ID" value="NZ_JBFAUK010000041.1"/>
</dbReference>
<evidence type="ECO:0000256" key="1">
    <source>
        <dbReference type="SAM" id="SignalP"/>
    </source>
</evidence>
<name>A0ABV3K8G8_STRON</name>
<proteinExistence type="predicted"/>
<feature type="chain" id="PRO_5046789769" evidence="1">
    <location>
        <begin position="18"/>
        <end position="185"/>
    </location>
</feature>
<sequence length="185" mass="19784">MAAVLAPVVLLSSPAMADAATGRGTIASASPSPTAKDYSHMSMDDLRIEVLTLMGKSPKGSSMRYYGDLALKEGTAEALVTFLQVTQYAAQEEDDRVAVLVILGKHPGVAVTEAANKALNGSAADVRHFLETGQYRAQEEDDRVAVLRLMAQHPSEKFRTAASHALDGGPAAVRRFLEVGQYRVR</sequence>
<protein>
    <submittedName>
        <fullName evidence="2">ALF repeat-containing protein</fullName>
    </submittedName>
</protein>
<accession>A0ABV3K8G8</accession>
<dbReference type="EMBL" id="JBFAUK010000041">
    <property type="protein sequence ID" value="MEV5510839.1"/>
    <property type="molecule type" value="Genomic_DNA"/>
</dbReference>
<evidence type="ECO:0000313" key="2">
    <source>
        <dbReference type="EMBL" id="MEV5510839.1"/>
    </source>
</evidence>
<organism evidence="2 3">
    <name type="scientific">Streptomyces orinoci</name>
    <name type="common">Streptoverticillium orinoci</name>
    <dbReference type="NCBI Taxonomy" id="67339"/>
    <lineage>
        <taxon>Bacteria</taxon>
        <taxon>Bacillati</taxon>
        <taxon>Actinomycetota</taxon>
        <taxon>Actinomycetes</taxon>
        <taxon>Kitasatosporales</taxon>
        <taxon>Streptomycetaceae</taxon>
        <taxon>Streptomyces</taxon>
    </lineage>
</organism>
<dbReference type="InterPro" id="IPR005506">
    <property type="entry name" value="DUF312_ALF"/>
</dbReference>
<feature type="signal peptide" evidence="1">
    <location>
        <begin position="1"/>
        <end position="17"/>
    </location>
</feature>